<gene>
    <name evidence="10" type="ORF">I206_02086</name>
    <name evidence="11" type="ORF">I206_104552</name>
</gene>
<evidence type="ECO:0000256" key="3">
    <source>
        <dbReference type="ARBA" id="ARBA00022502"/>
    </source>
</evidence>
<dbReference type="STRING" id="1296096.A0A1B9I767"/>
<dbReference type="GeneID" id="30170455"/>
<evidence type="ECO:0000256" key="2">
    <source>
        <dbReference type="ARBA" id="ARBA00004687"/>
    </source>
</evidence>
<evidence type="ECO:0000313" key="12">
    <source>
        <dbReference type="Proteomes" id="UP000094020"/>
    </source>
</evidence>
<proteinExistence type="inferred from homology"/>
<dbReference type="SMART" id="SM00563">
    <property type="entry name" value="PlsC"/>
    <property type="match status" value="1"/>
</dbReference>
<comment type="similarity">
    <text evidence="6">Belongs to the 1-acyl-sn-glycerol-3-phosphate acyltransferase family.</text>
</comment>
<feature type="transmembrane region" description="Helical" evidence="8">
    <location>
        <begin position="731"/>
        <end position="755"/>
    </location>
</feature>
<dbReference type="AlphaFoldDB" id="A0A1B9I767"/>
<dbReference type="GO" id="GO:0003841">
    <property type="term" value="F:1-acylglycerol-3-phosphate O-acyltransferase activity"/>
    <property type="evidence" value="ECO:0007669"/>
    <property type="project" value="UniProtKB-UniRule"/>
</dbReference>
<dbReference type="GO" id="GO:0017176">
    <property type="term" value="F:phosphatidylinositol N-acetylglucosaminyltransferase activity"/>
    <property type="evidence" value="ECO:0007669"/>
    <property type="project" value="InterPro"/>
</dbReference>
<dbReference type="PANTHER" id="PTHR45871">
    <property type="entry name" value="N-ACETYLGLUCOSAMINYL-PHOSPHATIDYLINOSITOL BIOSYNTHETIC PROTEIN"/>
    <property type="match status" value="1"/>
</dbReference>
<dbReference type="OrthoDB" id="734129at2759"/>
<feature type="domain" description="Phospholipid/glycerol acyltransferase" evidence="9">
    <location>
        <begin position="86"/>
        <end position="203"/>
    </location>
</feature>
<keyword evidence="12" id="KW-1185">Reference proteome</keyword>
<protein>
    <recommendedName>
        <fullName evidence="6">1-acyl-sn-glycerol-3-phosphate acyltransferase</fullName>
        <ecNumber evidence="6">2.3.1.51</ecNumber>
    </recommendedName>
</protein>
<dbReference type="UniPathway" id="UPA00196"/>
<keyword evidence="6" id="KW-0444">Lipid biosynthesis</keyword>
<feature type="compositionally biased region" description="Basic and acidic residues" evidence="7">
    <location>
        <begin position="321"/>
        <end position="336"/>
    </location>
</feature>
<reference evidence="11" key="2">
    <citation type="submission" date="2013-07" db="EMBL/GenBank/DDBJ databases">
        <authorList>
            <consortium name="The Broad Institute Genome Sequencing Platform"/>
            <person name="Cuomo C."/>
            <person name="Litvintseva A."/>
            <person name="Chen Y."/>
            <person name="Heitman J."/>
            <person name="Sun S."/>
            <person name="Springer D."/>
            <person name="Dromer F."/>
            <person name="Young S.K."/>
            <person name="Zeng Q."/>
            <person name="Gargeya S."/>
            <person name="Fitzgerald M."/>
            <person name="Abouelleil A."/>
            <person name="Alvarado L."/>
            <person name="Berlin A.M."/>
            <person name="Chapman S.B."/>
            <person name="Dewar J."/>
            <person name="Goldberg J."/>
            <person name="Griggs A."/>
            <person name="Gujja S."/>
            <person name="Hansen M."/>
            <person name="Howarth C."/>
            <person name="Imamovic A."/>
            <person name="Larimer J."/>
            <person name="McCowan C."/>
            <person name="Murphy C."/>
            <person name="Pearson M."/>
            <person name="Priest M."/>
            <person name="Roberts A."/>
            <person name="Saif S."/>
            <person name="Shea T."/>
            <person name="Sykes S."/>
            <person name="Wortman J."/>
            <person name="Nusbaum C."/>
            <person name="Birren B."/>
        </authorList>
    </citation>
    <scope>NUCLEOTIDE SEQUENCE</scope>
    <source>
        <strain evidence="11">CBS 10737</strain>
    </source>
</reference>
<feature type="transmembrane region" description="Helical" evidence="8">
    <location>
        <begin position="12"/>
        <end position="33"/>
    </location>
</feature>
<dbReference type="Pfam" id="PF08288">
    <property type="entry name" value="PIGA"/>
    <property type="match status" value="1"/>
</dbReference>
<dbReference type="CDD" id="cd03796">
    <property type="entry name" value="GT4_PIG-A-like"/>
    <property type="match status" value="1"/>
</dbReference>
<keyword evidence="8" id="KW-1133">Transmembrane helix</keyword>
<keyword evidence="4" id="KW-0328">Glycosyltransferase</keyword>
<comment type="pathway">
    <text evidence="2">Glycolipid biosynthesis; glycosylphosphatidylinositol-anchor biosynthesis.</text>
</comment>
<reference evidence="11" key="4">
    <citation type="submission" date="2024-02" db="EMBL/GenBank/DDBJ databases">
        <title>Comparative genomics of Cryptococcus and Kwoniella reveals pathogenesis evolution and contrasting modes of karyotype evolution via chromosome fusion or intercentromeric recombination.</title>
        <authorList>
            <person name="Coelho M.A."/>
            <person name="David-Palma M."/>
            <person name="Shea T."/>
            <person name="Bowers K."/>
            <person name="McGinley-Smith S."/>
            <person name="Mohammad A.W."/>
            <person name="Gnirke A."/>
            <person name="Yurkov A.M."/>
            <person name="Nowrousian M."/>
            <person name="Sun S."/>
            <person name="Cuomo C.A."/>
            <person name="Heitman J."/>
        </authorList>
    </citation>
    <scope>NUCLEOTIDE SEQUENCE</scope>
    <source>
        <strain evidence="11">CBS 10737</strain>
    </source>
</reference>
<dbReference type="InterPro" id="IPR004552">
    <property type="entry name" value="AGP_acyltrans"/>
</dbReference>
<evidence type="ECO:0000256" key="1">
    <source>
        <dbReference type="ARBA" id="ARBA00003265"/>
    </source>
</evidence>
<comment type="domain">
    <text evidence="6">The HXXXXD motif is essential for acyltransferase activity and may constitute the binding site for the phosphate moiety of the glycerol-3-phosphate.</text>
</comment>
<dbReference type="RefSeq" id="XP_019012591.1">
    <property type="nucleotide sequence ID" value="XM_019153851.1"/>
</dbReference>
<evidence type="ECO:0000313" key="10">
    <source>
        <dbReference type="EMBL" id="OCF51372.1"/>
    </source>
</evidence>
<sequence>MAKILFQLKSALYTILLLLVSFFALLIGLVCTLTGKRLNTNYYVARTFYHVAGPILGWKYEVEGEEYLWKLEGEGGGTAGKKGRSMVMVGNHQSMIDILYLGRIFPKHAAIMAKKSIKWIPGLGWWMMMSGTVFINRSNNKSAVASMTQAGDDMKRKRISLWIFPEGTRHMSAEPDLLQFKKGAFYLAVQSGVPVVPVVCENYHRLFDGKTHFKRGTLKIKVLPPIPTTGLTAADVPALMEKTREMMLSTLKEISKPVSTTPISALASPAPLLAHQESRTSYFGSTGTSDEQAVEDAVGEEEADSGKPIKSINQNTSSAKVDVKHKEIQEENEAKGKSKKQKKGIDRNKKLSIAMISDFFLPVIGGVEGHIYSLSVEMIKRGHKVIVITHSNSNRKGIRFISPGIKIYYLPILTIKSNATLPNYLLFLPFFRNIILIEKINLIHSHGSLSSLSNESLFHKDLLNLKCIFTDHSLFGFKDSVGVLTNKLLIGSLRNSNGVICVSNTGRENTVLRAQLDPELVSVIPNALISEDFTPDPSKADPNYITIVVISRLVYRKGIDLLIASCPHICSLFPEVRFVVGGDGPKMVELEQMREKYQLQDRVELLGRVKPGDVRDVLNRGQIYLNNSLTEAFGISIIEAASTGLFVVATKVGGVPEILPEDMIEFARADEEDVIRALTHAIKTIKLKKHNPFKAHEKVKTMYSWFEVAKRTEIVYYNAMKIPNKDIGERLFRYLSLGIIYGPILCCIVAIQHYFYWFLEWWYPRDKLEIVQDDWDLMKFKEVIKSERSKSYKKKDVK</sequence>
<feature type="compositionally biased region" description="Acidic residues" evidence="7">
    <location>
        <begin position="292"/>
        <end position="303"/>
    </location>
</feature>
<dbReference type="SUPFAM" id="SSF69593">
    <property type="entry name" value="Glycerol-3-phosphate (1)-acyltransferase"/>
    <property type="match status" value="1"/>
</dbReference>
<reference evidence="10" key="3">
    <citation type="submission" date="2016-07" db="EMBL/GenBank/DDBJ databases">
        <title>Evolution of pathogenesis and genome organization in the Tremellales.</title>
        <authorList>
            <person name="Cuomo C."/>
            <person name="Litvintseva A."/>
            <person name="Heitman J."/>
            <person name="Chen Y."/>
            <person name="Sun S."/>
            <person name="Springer D."/>
            <person name="Dromer F."/>
            <person name="Young S."/>
            <person name="Zeng Q."/>
            <person name="Chapman S."/>
            <person name="Gujja S."/>
            <person name="Saif S."/>
            <person name="Birren B."/>
        </authorList>
    </citation>
    <scope>NUCLEOTIDE SEQUENCE</scope>
    <source>
        <strain evidence="10">CBS 10737</strain>
    </source>
</reference>
<keyword evidence="6" id="KW-0594">Phospholipid biosynthesis</keyword>
<keyword evidence="3" id="KW-0337">GPI-anchor biosynthesis</keyword>
<name>A0A1B9I767_9TREE</name>
<dbReference type="Pfam" id="PF01553">
    <property type="entry name" value="Acyltransferase"/>
    <property type="match status" value="1"/>
</dbReference>
<evidence type="ECO:0000256" key="8">
    <source>
        <dbReference type="SAM" id="Phobius"/>
    </source>
</evidence>
<comment type="function">
    <text evidence="1">Catalytic subunit in the complex catalyzing the transfer of N-acetylglucosamine from UDP-N-acetylglucosamine to phosphatidylinositol, the first step of GPI biosynthesis.</text>
</comment>
<dbReference type="GO" id="GO:0000506">
    <property type="term" value="C:glycosylphosphatidylinositol-N-acetylglucosaminyltransferase (GPI-GnT) complex"/>
    <property type="evidence" value="ECO:0007669"/>
    <property type="project" value="InterPro"/>
</dbReference>
<dbReference type="NCBIfam" id="TIGR00530">
    <property type="entry name" value="AGP_acyltrn"/>
    <property type="match status" value="1"/>
</dbReference>
<dbReference type="Proteomes" id="UP000094020">
    <property type="component" value="Chromosome 6"/>
</dbReference>
<dbReference type="KEGG" id="kpin:30170455"/>
<dbReference type="CDD" id="cd07989">
    <property type="entry name" value="LPLAT_AGPAT-like"/>
    <property type="match status" value="1"/>
</dbReference>
<dbReference type="InterPro" id="IPR002123">
    <property type="entry name" value="Plipid/glycerol_acylTrfase"/>
</dbReference>
<dbReference type="Gene3D" id="3.40.50.2000">
    <property type="entry name" value="Glycogen Phosphorylase B"/>
    <property type="match status" value="2"/>
</dbReference>
<dbReference type="EC" id="2.3.1.51" evidence="6"/>
<dbReference type="PANTHER" id="PTHR45871:SF1">
    <property type="entry name" value="PHOSPHATIDYLINOSITOL N-ACETYLGLUCOSAMINYLTRANSFERASE SUBUNIT A"/>
    <property type="match status" value="1"/>
</dbReference>
<accession>A0A1B9I767</accession>
<dbReference type="EMBL" id="CP144524">
    <property type="protein sequence ID" value="WWC70601.1"/>
    <property type="molecule type" value="Genomic_DNA"/>
</dbReference>
<keyword evidence="6" id="KW-1208">Phospholipid metabolism</keyword>
<keyword evidence="8" id="KW-0472">Membrane</keyword>
<evidence type="ECO:0000256" key="5">
    <source>
        <dbReference type="ARBA" id="ARBA00022679"/>
    </source>
</evidence>
<dbReference type="InterPro" id="IPR001296">
    <property type="entry name" value="Glyco_trans_1"/>
</dbReference>
<dbReference type="Pfam" id="PF00534">
    <property type="entry name" value="Glycos_transf_1"/>
    <property type="match status" value="1"/>
</dbReference>
<keyword evidence="5 6" id="KW-0808">Transferase</keyword>
<dbReference type="GO" id="GO:0006506">
    <property type="term" value="P:GPI anchor biosynthetic process"/>
    <property type="evidence" value="ECO:0007669"/>
    <property type="project" value="UniProtKB-UniPathway"/>
</dbReference>
<feature type="compositionally biased region" description="Polar residues" evidence="7">
    <location>
        <begin position="279"/>
        <end position="289"/>
    </location>
</feature>
<evidence type="ECO:0000256" key="4">
    <source>
        <dbReference type="ARBA" id="ARBA00022676"/>
    </source>
</evidence>
<organism evidence="10">
    <name type="scientific">Kwoniella pini CBS 10737</name>
    <dbReference type="NCBI Taxonomy" id="1296096"/>
    <lineage>
        <taxon>Eukaryota</taxon>
        <taxon>Fungi</taxon>
        <taxon>Dikarya</taxon>
        <taxon>Basidiomycota</taxon>
        <taxon>Agaricomycotina</taxon>
        <taxon>Tremellomycetes</taxon>
        <taxon>Tremellales</taxon>
        <taxon>Cryptococcaceae</taxon>
        <taxon>Kwoniella</taxon>
    </lineage>
</organism>
<reference evidence="10" key="1">
    <citation type="submission" date="2013-07" db="EMBL/GenBank/DDBJ databases">
        <title>The Genome Sequence of Cryptococcus pinus CBS10737.</title>
        <authorList>
            <consortium name="The Broad Institute Genome Sequencing Platform"/>
            <person name="Cuomo C."/>
            <person name="Litvintseva A."/>
            <person name="Chen Y."/>
            <person name="Heitman J."/>
            <person name="Sun S."/>
            <person name="Springer D."/>
            <person name="Dromer F."/>
            <person name="Young S.K."/>
            <person name="Zeng Q."/>
            <person name="Gargeya S."/>
            <person name="Fitzgerald M."/>
            <person name="Abouelleil A."/>
            <person name="Alvarado L."/>
            <person name="Berlin A.M."/>
            <person name="Chapman S.B."/>
            <person name="Dewar J."/>
            <person name="Goldberg J."/>
            <person name="Griggs A."/>
            <person name="Gujja S."/>
            <person name="Hansen M."/>
            <person name="Howarth C."/>
            <person name="Imamovic A."/>
            <person name="Larimer J."/>
            <person name="McCowan C."/>
            <person name="Murphy C."/>
            <person name="Pearson M."/>
            <person name="Priest M."/>
            <person name="Roberts A."/>
            <person name="Saif S."/>
            <person name="Shea T."/>
            <person name="Sykes S."/>
            <person name="Wortman J."/>
            <person name="Nusbaum C."/>
            <person name="Birren B."/>
        </authorList>
    </citation>
    <scope>NUCLEOTIDE SEQUENCE [LARGE SCALE GENOMIC DNA]</scope>
    <source>
        <strain evidence="10">CBS 10737</strain>
    </source>
</reference>
<dbReference type="EMBL" id="KV700115">
    <property type="protein sequence ID" value="OCF51372.1"/>
    <property type="molecule type" value="Genomic_DNA"/>
</dbReference>
<comment type="catalytic activity">
    <reaction evidence="6">
        <text>a 1-acyl-sn-glycero-3-phosphate + an acyl-CoA = a 1,2-diacyl-sn-glycero-3-phosphate + CoA</text>
        <dbReference type="Rhea" id="RHEA:19709"/>
        <dbReference type="ChEBI" id="CHEBI:57287"/>
        <dbReference type="ChEBI" id="CHEBI:57970"/>
        <dbReference type="ChEBI" id="CHEBI:58342"/>
        <dbReference type="ChEBI" id="CHEBI:58608"/>
        <dbReference type="EC" id="2.3.1.51"/>
    </reaction>
</comment>
<evidence type="ECO:0000256" key="7">
    <source>
        <dbReference type="SAM" id="MobiDB-lite"/>
    </source>
</evidence>
<dbReference type="InterPro" id="IPR039507">
    <property type="entry name" value="PIG-A/GPI3"/>
</dbReference>
<evidence type="ECO:0000256" key="6">
    <source>
        <dbReference type="RuleBase" id="RU361267"/>
    </source>
</evidence>
<evidence type="ECO:0000313" key="11">
    <source>
        <dbReference type="EMBL" id="WWC70601.1"/>
    </source>
</evidence>
<keyword evidence="6" id="KW-0443">Lipid metabolism</keyword>
<keyword evidence="8" id="KW-0812">Transmembrane</keyword>
<dbReference type="InterPro" id="IPR013234">
    <property type="entry name" value="PIGA_GPI_anchor_biosynthesis"/>
</dbReference>
<keyword evidence="6" id="KW-0012">Acyltransferase</keyword>
<feature type="region of interest" description="Disordered" evidence="7">
    <location>
        <begin position="279"/>
        <end position="343"/>
    </location>
</feature>
<evidence type="ECO:0000259" key="9">
    <source>
        <dbReference type="SMART" id="SM00563"/>
    </source>
</evidence>
<dbReference type="SUPFAM" id="SSF53756">
    <property type="entry name" value="UDP-Glycosyltransferase/glycogen phosphorylase"/>
    <property type="match status" value="1"/>
</dbReference>